<dbReference type="InterPro" id="IPR006140">
    <property type="entry name" value="D-isomer_DH_NAD-bd"/>
</dbReference>
<evidence type="ECO:0000256" key="1">
    <source>
        <dbReference type="ARBA" id="ARBA00005854"/>
    </source>
</evidence>
<name>A0A967ACY3_9FLAO</name>
<feature type="domain" description="D-isomer specific 2-hydroxyacid dehydrogenase NAD-binding" evidence="6">
    <location>
        <begin position="106"/>
        <end position="293"/>
    </location>
</feature>
<sequence length="317" mass="34186">MKILANDGVSPEGIEVLEKAGHQVETVKVAQEQLANYMNENAIDVILVRSATQVRKELIDQVSGLKIIGRGGVGLDNIDVDYAKSKGVEVINTPAASSESVAELVMAHILGLSRNLHNTNRDMPLEGDQKFKQLKKACAGGTELAGKTMGIIGFGRIGQAVAKKAIGLGMKLMAHDPVVEKAKIELQFFDGQELSFEVKTTSFEDLLKHSDYISLHVPKQKEYVIGKTELEMMKNSAVIVNTARGGVVDEVALDVALGNDEIAYAALDVFENEPTPPIKLLMNPKLSLSPHIGGATLEAQARIGIELADQIIALDRK</sequence>
<proteinExistence type="inferred from homology"/>
<dbReference type="InterPro" id="IPR029753">
    <property type="entry name" value="D-isomer_DH_CS"/>
</dbReference>
<dbReference type="CDD" id="cd05303">
    <property type="entry name" value="PGDH_2"/>
    <property type="match status" value="1"/>
</dbReference>
<keyword evidence="2 4" id="KW-0560">Oxidoreductase</keyword>
<dbReference type="SUPFAM" id="SSF51735">
    <property type="entry name" value="NAD(P)-binding Rossmann-fold domains"/>
    <property type="match status" value="1"/>
</dbReference>
<dbReference type="PANTHER" id="PTHR43761:SF1">
    <property type="entry name" value="D-ISOMER SPECIFIC 2-HYDROXYACID DEHYDROGENASE CATALYTIC DOMAIN-CONTAINING PROTEIN-RELATED"/>
    <property type="match status" value="1"/>
</dbReference>
<dbReference type="Gene3D" id="3.40.50.720">
    <property type="entry name" value="NAD(P)-binding Rossmann-like Domain"/>
    <property type="match status" value="2"/>
</dbReference>
<evidence type="ECO:0000256" key="2">
    <source>
        <dbReference type="ARBA" id="ARBA00023002"/>
    </source>
</evidence>
<dbReference type="InterPro" id="IPR006139">
    <property type="entry name" value="D-isomer_2_OHA_DH_cat_dom"/>
</dbReference>
<dbReference type="InterPro" id="IPR036291">
    <property type="entry name" value="NAD(P)-bd_dom_sf"/>
</dbReference>
<dbReference type="PROSITE" id="PS00065">
    <property type="entry name" value="D_2_HYDROXYACID_DH_1"/>
    <property type="match status" value="1"/>
</dbReference>
<evidence type="ECO:0000256" key="4">
    <source>
        <dbReference type="RuleBase" id="RU003719"/>
    </source>
</evidence>
<dbReference type="GO" id="GO:0016616">
    <property type="term" value="F:oxidoreductase activity, acting on the CH-OH group of donors, NAD or NADP as acceptor"/>
    <property type="evidence" value="ECO:0007669"/>
    <property type="project" value="InterPro"/>
</dbReference>
<dbReference type="AlphaFoldDB" id="A0A967ACY3"/>
<reference evidence="7" key="1">
    <citation type="submission" date="2020-03" db="EMBL/GenBank/DDBJ databases">
        <title>Psychroflexus Maritimus sp. nov., isolate from marine sediment.</title>
        <authorList>
            <person name="Zhong Y.-L."/>
        </authorList>
    </citation>
    <scope>NUCLEOTIDE SEQUENCE</scope>
    <source>
        <strain evidence="7">C1</strain>
    </source>
</reference>
<evidence type="ECO:0000313" key="7">
    <source>
        <dbReference type="EMBL" id="NGZ89318.1"/>
    </source>
</evidence>
<dbReference type="GO" id="GO:0051287">
    <property type="term" value="F:NAD binding"/>
    <property type="evidence" value="ECO:0007669"/>
    <property type="project" value="InterPro"/>
</dbReference>
<dbReference type="InterPro" id="IPR050418">
    <property type="entry name" value="D-iso_2-hydroxyacid_DH_PdxB"/>
</dbReference>
<dbReference type="Proteomes" id="UP000643701">
    <property type="component" value="Unassembled WGS sequence"/>
</dbReference>
<comment type="similarity">
    <text evidence="1 4">Belongs to the D-isomer specific 2-hydroxyacid dehydrogenase family.</text>
</comment>
<dbReference type="Pfam" id="PF02826">
    <property type="entry name" value="2-Hacid_dh_C"/>
    <property type="match status" value="1"/>
</dbReference>
<dbReference type="Pfam" id="PF00389">
    <property type="entry name" value="2-Hacid_dh"/>
    <property type="match status" value="1"/>
</dbReference>
<feature type="domain" description="D-isomer specific 2-hydroxyacid dehydrogenase catalytic" evidence="5">
    <location>
        <begin position="5"/>
        <end position="313"/>
    </location>
</feature>
<accession>A0A967ACY3</accession>
<dbReference type="PANTHER" id="PTHR43761">
    <property type="entry name" value="D-ISOMER SPECIFIC 2-HYDROXYACID DEHYDROGENASE FAMILY PROTEIN (AFU_ORTHOLOGUE AFUA_1G13630)"/>
    <property type="match status" value="1"/>
</dbReference>
<evidence type="ECO:0000259" key="6">
    <source>
        <dbReference type="Pfam" id="PF02826"/>
    </source>
</evidence>
<gene>
    <name evidence="7" type="ORF">G7034_03530</name>
</gene>
<keyword evidence="8" id="KW-1185">Reference proteome</keyword>
<organism evidence="7 8">
    <name type="scientific">Psychroflexus maritimus</name>
    <dbReference type="NCBI Taxonomy" id="2714865"/>
    <lineage>
        <taxon>Bacteria</taxon>
        <taxon>Pseudomonadati</taxon>
        <taxon>Bacteroidota</taxon>
        <taxon>Flavobacteriia</taxon>
        <taxon>Flavobacteriales</taxon>
        <taxon>Flavobacteriaceae</taxon>
        <taxon>Psychroflexus</taxon>
    </lineage>
</organism>
<dbReference type="EMBL" id="JAANAS010000035">
    <property type="protein sequence ID" value="NGZ89318.1"/>
    <property type="molecule type" value="Genomic_DNA"/>
</dbReference>
<evidence type="ECO:0000313" key="8">
    <source>
        <dbReference type="Proteomes" id="UP000643701"/>
    </source>
</evidence>
<protein>
    <submittedName>
        <fullName evidence="7">3-phosphoglycerate dehydrogenase</fullName>
    </submittedName>
</protein>
<keyword evidence="3" id="KW-0520">NAD</keyword>
<dbReference type="InterPro" id="IPR029752">
    <property type="entry name" value="D-isomer_DH_CS1"/>
</dbReference>
<dbReference type="PROSITE" id="PS00671">
    <property type="entry name" value="D_2_HYDROXYACID_DH_3"/>
    <property type="match status" value="1"/>
</dbReference>
<evidence type="ECO:0000259" key="5">
    <source>
        <dbReference type="Pfam" id="PF00389"/>
    </source>
</evidence>
<dbReference type="SUPFAM" id="SSF52283">
    <property type="entry name" value="Formate/glycerate dehydrogenase catalytic domain-like"/>
    <property type="match status" value="1"/>
</dbReference>
<evidence type="ECO:0000256" key="3">
    <source>
        <dbReference type="ARBA" id="ARBA00023027"/>
    </source>
</evidence>
<dbReference type="RefSeq" id="WP_166399585.1">
    <property type="nucleotide sequence ID" value="NZ_JAANAS010000035.1"/>
</dbReference>
<comment type="caution">
    <text evidence="7">The sequence shown here is derived from an EMBL/GenBank/DDBJ whole genome shotgun (WGS) entry which is preliminary data.</text>
</comment>